<dbReference type="OMA" id="YQIQKVW"/>
<evidence type="ECO:0000256" key="6">
    <source>
        <dbReference type="ARBA" id="ARBA00022741"/>
    </source>
</evidence>
<dbReference type="PANTHER" id="PTHR11476">
    <property type="entry name" value="HISTIDYL-TRNA SYNTHETASE"/>
    <property type="match status" value="1"/>
</dbReference>
<protein>
    <recommendedName>
        <fullName evidence="4 11">Histidine--tRNA ligase</fullName>
        <ecNumber evidence="3 11">6.1.1.21</ecNumber>
    </recommendedName>
</protein>
<dbReference type="InterPro" id="IPR004516">
    <property type="entry name" value="HisRS/HisZ"/>
</dbReference>
<keyword evidence="5" id="KW-0963">Cytoplasm</keyword>
<evidence type="ECO:0000313" key="16">
    <source>
        <dbReference type="Proteomes" id="UP000553981"/>
    </source>
</evidence>
<reference evidence="15 16" key="1">
    <citation type="submission" date="2020-04" db="EMBL/GenBank/DDBJ databases">
        <title>Antimicrobial susceptibility and clonality of vaginal-derived multi-drug resistant Mobiluncus isolates in China.</title>
        <authorList>
            <person name="Zhang X."/>
        </authorList>
    </citation>
    <scope>NUCLEOTIDE SEQUENCE [LARGE SCALE GENOMIC DNA]</scope>
    <source>
        <strain evidence="15 16">19</strain>
    </source>
</reference>
<dbReference type="Gene3D" id="3.40.50.800">
    <property type="entry name" value="Anticodon-binding domain"/>
    <property type="match status" value="1"/>
</dbReference>
<evidence type="ECO:0000313" key="15">
    <source>
        <dbReference type="EMBL" id="NMW87698.1"/>
    </source>
</evidence>
<feature type="binding site" evidence="12">
    <location>
        <position position="276"/>
    </location>
    <ligand>
        <name>L-histidine</name>
        <dbReference type="ChEBI" id="CHEBI:57595"/>
    </ligand>
</feature>
<comment type="similarity">
    <text evidence="1">Belongs to the class-II aminoacyl-tRNA synthetase family.</text>
</comment>
<dbReference type="InterPro" id="IPR015807">
    <property type="entry name" value="His-tRNA-ligase"/>
</dbReference>
<keyword evidence="9" id="KW-0030">Aminoacyl-tRNA synthetase</keyword>
<feature type="binding site" evidence="12">
    <location>
        <position position="131"/>
    </location>
    <ligand>
        <name>L-histidine</name>
        <dbReference type="ChEBI" id="CHEBI:57595"/>
    </ligand>
</feature>
<evidence type="ECO:0000259" key="14">
    <source>
        <dbReference type="Pfam" id="PF13393"/>
    </source>
</evidence>
<evidence type="ECO:0000256" key="5">
    <source>
        <dbReference type="ARBA" id="ARBA00022490"/>
    </source>
</evidence>
<dbReference type="InterPro" id="IPR045864">
    <property type="entry name" value="aa-tRNA-synth_II/BPL/LPL"/>
</dbReference>
<dbReference type="Proteomes" id="UP000553981">
    <property type="component" value="Unassembled WGS sequence"/>
</dbReference>
<keyword evidence="15" id="KW-0436">Ligase</keyword>
<evidence type="ECO:0000259" key="13">
    <source>
        <dbReference type="Pfam" id="PF03129"/>
    </source>
</evidence>
<feature type="binding site" evidence="12">
    <location>
        <position position="127"/>
    </location>
    <ligand>
        <name>L-histidine</name>
        <dbReference type="ChEBI" id="CHEBI:57595"/>
    </ligand>
</feature>
<sequence>MPMMTSLSGFPEFTPEEKILEDELISRLTKVFELHGFSHLETRAIEPLSELERKGETSKEVYVLSRLQDKEGKEDRKNGLHFDLTVPLARYVLENSHLLRFPFKRYQIQKVWRGERPQEGRFREFVQADIDMVAAETLPPQFEIEAPLIMAQALDSLPIPTPVVHVNSRKILQGVCNALGIAHVEGVLQVIDKHDKVSPDDFAGMLSELGLDTSQVQTLVNLADICGADESVIQQVRDLGLQDDLLEEGLEDVARMLRSVPDHEKGNVVADFKIARGLDYYTGMVYETFITGAESYGSICSGGRYDNLVSQGKRHFPGVGMSIGLTRLISIILANDWAKVSRQVPTCVLVAVDSEETRGQAENVAWKLRARGINTEVSPTAAKYGKQIKYAVTRGIPYVWFVESGEVKNLINETQESAQADTFTPAPDLLKPQVIANYE</sequence>
<keyword evidence="8" id="KW-0648">Protein biosynthesis</keyword>
<dbReference type="AlphaFoldDB" id="A0A7Y0UI54"/>
<dbReference type="InterPro" id="IPR041715">
    <property type="entry name" value="HisRS-like_core"/>
</dbReference>
<evidence type="ECO:0000256" key="11">
    <source>
        <dbReference type="NCBIfam" id="TIGR00442"/>
    </source>
</evidence>
<feature type="binding site" evidence="12">
    <location>
        <position position="113"/>
    </location>
    <ligand>
        <name>L-histidine</name>
        <dbReference type="ChEBI" id="CHEBI:57595"/>
    </ligand>
</feature>
<dbReference type="GO" id="GO:0006427">
    <property type="term" value="P:histidyl-tRNA aminoacylation"/>
    <property type="evidence" value="ECO:0007669"/>
    <property type="project" value="UniProtKB-UniRule"/>
</dbReference>
<gene>
    <name evidence="15" type="ORF">HHJ67_08105</name>
</gene>
<dbReference type="SUPFAM" id="SSF52954">
    <property type="entry name" value="Class II aaRS ABD-related"/>
    <property type="match status" value="1"/>
</dbReference>
<dbReference type="GO" id="GO:0005737">
    <property type="term" value="C:cytoplasm"/>
    <property type="evidence" value="ECO:0007669"/>
    <property type="project" value="UniProtKB-UniRule"/>
</dbReference>
<name>A0A7Y0UI54_9ACTO</name>
<dbReference type="CDD" id="cd00773">
    <property type="entry name" value="HisRS-like_core"/>
    <property type="match status" value="1"/>
</dbReference>
<feature type="domain" description="Class II Histidinyl-tRNA synthetase (HisRS)-like catalytic core" evidence="14">
    <location>
        <begin position="9"/>
        <end position="328"/>
    </location>
</feature>
<dbReference type="PANTHER" id="PTHR11476:SF7">
    <property type="entry name" value="HISTIDINE--TRNA LIGASE"/>
    <property type="match status" value="1"/>
</dbReference>
<dbReference type="GeneID" id="55565835"/>
<evidence type="ECO:0000256" key="1">
    <source>
        <dbReference type="ARBA" id="ARBA00008226"/>
    </source>
</evidence>
<keyword evidence="6" id="KW-0547">Nucleotide-binding</keyword>
<dbReference type="NCBIfam" id="TIGR00442">
    <property type="entry name" value="hisS"/>
    <property type="match status" value="1"/>
</dbReference>
<dbReference type="PIRSF" id="PIRSF001549">
    <property type="entry name" value="His-tRNA_synth"/>
    <property type="match status" value="1"/>
</dbReference>
<dbReference type="GO" id="GO:0004821">
    <property type="term" value="F:histidine-tRNA ligase activity"/>
    <property type="evidence" value="ECO:0007669"/>
    <property type="project" value="UniProtKB-UniRule"/>
</dbReference>
<evidence type="ECO:0000256" key="9">
    <source>
        <dbReference type="ARBA" id="ARBA00023146"/>
    </source>
</evidence>
<dbReference type="EC" id="6.1.1.21" evidence="3 11"/>
<organism evidence="15 16">
    <name type="scientific">Mobiluncus curtisii</name>
    <dbReference type="NCBI Taxonomy" id="2051"/>
    <lineage>
        <taxon>Bacteria</taxon>
        <taxon>Bacillati</taxon>
        <taxon>Actinomycetota</taxon>
        <taxon>Actinomycetes</taxon>
        <taxon>Actinomycetales</taxon>
        <taxon>Actinomycetaceae</taxon>
        <taxon>Mobiluncus</taxon>
    </lineage>
</organism>
<feature type="binding site" evidence="12">
    <location>
        <begin position="280"/>
        <end position="281"/>
    </location>
    <ligand>
        <name>L-histidine</name>
        <dbReference type="ChEBI" id="CHEBI:57595"/>
    </ligand>
</feature>
<evidence type="ECO:0000256" key="2">
    <source>
        <dbReference type="ARBA" id="ARBA00011738"/>
    </source>
</evidence>
<dbReference type="SUPFAM" id="SSF55681">
    <property type="entry name" value="Class II aaRS and biotin synthetases"/>
    <property type="match status" value="1"/>
</dbReference>
<keyword evidence="7" id="KW-0067">ATP-binding</keyword>
<dbReference type="InterPro" id="IPR004154">
    <property type="entry name" value="Anticodon-bd"/>
</dbReference>
<feature type="binding site" evidence="12">
    <location>
        <begin position="83"/>
        <end position="85"/>
    </location>
    <ligand>
        <name>L-histidine</name>
        <dbReference type="ChEBI" id="CHEBI:57595"/>
    </ligand>
</feature>
<evidence type="ECO:0000256" key="7">
    <source>
        <dbReference type="ARBA" id="ARBA00022840"/>
    </source>
</evidence>
<dbReference type="GO" id="GO:0005524">
    <property type="term" value="F:ATP binding"/>
    <property type="evidence" value="ECO:0007669"/>
    <property type="project" value="UniProtKB-KW"/>
</dbReference>
<evidence type="ECO:0000256" key="10">
    <source>
        <dbReference type="ARBA" id="ARBA00047639"/>
    </source>
</evidence>
<feature type="domain" description="Anticodon-binding" evidence="13">
    <location>
        <begin position="347"/>
        <end position="409"/>
    </location>
</feature>
<comment type="catalytic activity">
    <reaction evidence="10">
        <text>tRNA(His) + L-histidine + ATP = L-histidyl-tRNA(His) + AMP + diphosphate + H(+)</text>
        <dbReference type="Rhea" id="RHEA:17313"/>
        <dbReference type="Rhea" id="RHEA-COMP:9665"/>
        <dbReference type="Rhea" id="RHEA-COMP:9689"/>
        <dbReference type="ChEBI" id="CHEBI:15378"/>
        <dbReference type="ChEBI" id="CHEBI:30616"/>
        <dbReference type="ChEBI" id="CHEBI:33019"/>
        <dbReference type="ChEBI" id="CHEBI:57595"/>
        <dbReference type="ChEBI" id="CHEBI:78442"/>
        <dbReference type="ChEBI" id="CHEBI:78527"/>
        <dbReference type="ChEBI" id="CHEBI:456215"/>
        <dbReference type="EC" id="6.1.1.21"/>
    </reaction>
</comment>
<proteinExistence type="inferred from homology"/>
<dbReference type="Pfam" id="PF13393">
    <property type="entry name" value="tRNA-synt_His"/>
    <property type="match status" value="1"/>
</dbReference>
<evidence type="ECO:0000256" key="8">
    <source>
        <dbReference type="ARBA" id="ARBA00022917"/>
    </source>
</evidence>
<comment type="subunit">
    <text evidence="2">Homodimer.</text>
</comment>
<dbReference type="InterPro" id="IPR036621">
    <property type="entry name" value="Anticodon-bd_dom_sf"/>
</dbReference>
<accession>A0A7Y0UI54</accession>
<evidence type="ECO:0000256" key="4">
    <source>
        <dbReference type="ARBA" id="ARBA00017399"/>
    </source>
</evidence>
<dbReference type="Pfam" id="PF03129">
    <property type="entry name" value="HGTP_anticodon"/>
    <property type="match status" value="1"/>
</dbReference>
<dbReference type="Gene3D" id="3.30.930.10">
    <property type="entry name" value="Bira Bifunctional Protein, Domain 2"/>
    <property type="match status" value="1"/>
</dbReference>
<dbReference type="EMBL" id="JABCUI010000004">
    <property type="protein sequence ID" value="NMW87698.1"/>
    <property type="molecule type" value="Genomic_DNA"/>
</dbReference>
<evidence type="ECO:0000256" key="12">
    <source>
        <dbReference type="PIRSR" id="PIRSR001549-1"/>
    </source>
</evidence>
<evidence type="ECO:0000256" key="3">
    <source>
        <dbReference type="ARBA" id="ARBA00012815"/>
    </source>
</evidence>
<dbReference type="RefSeq" id="WP_004006766.1">
    <property type="nucleotide sequence ID" value="NZ_CP068112.1"/>
</dbReference>
<comment type="caution">
    <text evidence="15">The sequence shown here is derived from an EMBL/GenBank/DDBJ whole genome shotgun (WGS) entry which is preliminary data.</text>
</comment>